<dbReference type="Proteomes" id="UP000028483">
    <property type="component" value="Unassembled WGS sequence"/>
</dbReference>
<dbReference type="EMBL" id="CBSX010000185">
    <property type="protein sequence ID" value="CDH07321.1"/>
    <property type="molecule type" value="Genomic_DNA"/>
</dbReference>
<gene>
    <name evidence="1" type="ORF">XBO1_2650003</name>
</gene>
<protein>
    <submittedName>
        <fullName evidence="1">Uncharacterized protein</fullName>
    </submittedName>
</protein>
<dbReference type="HOGENOM" id="CLU_180643_0_0_6"/>
<dbReference type="RefSeq" id="WP_038259122.1">
    <property type="nucleotide sequence ID" value="NZ_CAWLUU010000232.1"/>
</dbReference>
<proteinExistence type="predicted"/>
<name>A0A077PCC8_XENBV</name>
<sequence length="86" mass="10209">MPITQQDIIEHYDYHGITQLDDLHTVEYRQLVNNHAFFFQDTGGSLRHTFSEEILATNKEQLDVLIEQLQAFREIMNDVPDWMSEK</sequence>
<evidence type="ECO:0000313" key="1">
    <source>
        <dbReference type="EMBL" id="CDH07321.1"/>
    </source>
</evidence>
<accession>A0A077PCC8</accession>
<comment type="caution">
    <text evidence="1">The sequence shown here is derived from an EMBL/GenBank/DDBJ whole genome shotgun (WGS) entry which is preliminary data.</text>
</comment>
<organism evidence="1">
    <name type="scientific">Xenorhabdus bovienii str. oregonense</name>
    <dbReference type="NCBI Taxonomy" id="1398202"/>
    <lineage>
        <taxon>Bacteria</taxon>
        <taxon>Pseudomonadati</taxon>
        <taxon>Pseudomonadota</taxon>
        <taxon>Gammaproteobacteria</taxon>
        <taxon>Enterobacterales</taxon>
        <taxon>Morganellaceae</taxon>
        <taxon>Xenorhabdus</taxon>
    </lineage>
</organism>
<dbReference type="AlphaFoldDB" id="A0A077PCC8"/>
<reference evidence="1" key="1">
    <citation type="submission" date="2013-07" db="EMBL/GenBank/DDBJ databases">
        <title>Sub-species coevolution in mutualistic symbiosis.</title>
        <authorList>
            <person name="Murfin K."/>
            <person name="Klassen J."/>
            <person name="Lee M."/>
            <person name="Forst S."/>
            <person name="Stock P."/>
            <person name="Goodrich-Blair H."/>
        </authorList>
    </citation>
    <scope>NUCLEOTIDE SEQUENCE [LARGE SCALE GENOMIC DNA]</scope>
    <source>
        <strain evidence="1">Oregonense</strain>
    </source>
</reference>